<sequence>MSVKGVAVAVMPGSAQTWLKEAVYRRNCGLDPSRYRAELKRWHCLLKGHACDLDHPRSMTDKINWLKLYDSTPLKGRLADKYLVREWVRATVGEDYLVPLLGVWDSPEEIDFDALPDSFVLKATHGSGWNIVVRDKHELDVAGCRRRLEGWLKRRQAMKGGFELHYEFCEPRIVCEQYLQDASGGLRDYKFMTFDGVVQFAFTVDRGPDGARRGTYLPDWTRAPFEYICESRCSGDVPAPERLDEMLAVAERLGKGFACARIDFYEVDGRAYFGEVTFTDADGLAYFRPACYNLEFGDRLVLPSKKPFKGVML</sequence>
<proteinExistence type="predicted"/>
<dbReference type="EMBL" id="LK995510">
    <property type="protein sequence ID" value="CED91438.1"/>
    <property type="molecule type" value="Genomic_DNA"/>
</dbReference>
<organism evidence="1">
    <name type="scientific">Actinomyces succiniciruminis</name>
    <dbReference type="NCBI Taxonomy" id="1522002"/>
    <lineage>
        <taxon>Bacteria</taxon>
        <taxon>Bacillati</taxon>
        <taxon>Actinomycetota</taxon>
        <taxon>Actinomycetes</taxon>
        <taxon>Actinomycetales</taxon>
        <taxon>Actinomycetaceae</taxon>
        <taxon>Actinomyces</taxon>
    </lineage>
</organism>
<reference evidence="1" key="1">
    <citation type="submission" date="2014-07" db="EMBL/GenBank/DDBJ databases">
        <authorList>
            <person name="Zhang J.E."/>
            <person name="Yang H."/>
            <person name="Guo J."/>
            <person name="Deng Z."/>
            <person name="Luo H."/>
            <person name="Luo M."/>
            <person name="Zhao B."/>
        </authorList>
    </citation>
    <scope>NUCLEOTIDE SEQUENCE</scope>
    <source>
        <strain evidence="1">AM4</strain>
    </source>
</reference>
<protein>
    <submittedName>
        <fullName evidence="1">TupA-like ATPgrasp</fullName>
    </submittedName>
</protein>
<accession>A0A1L7RPJ2</accession>
<dbReference type="InterPro" id="IPR029465">
    <property type="entry name" value="ATPgrasp_TupA"/>
</dbReference>
<name>A0A1L7RPJ2_9ACTO</name>
<dbReference type="RefSeq" id="WP_244671587.1">
    <property type="nucleotide sequence ID" value="NZ_LK995510.1"/>
</dbReference>
<evidence type="ECO:0000313" key="1">
    <source>
        <dbReference type="EMBL" id="CED91438.1"/>
    </source>
</evidence>
<dbReference type="AlphaFoldDB" id="A0A1L7RPJ2"/>
<gene>
    <name evidence="1" type="ORF">AAM4_1606</name>
</gene>
<dbReference type="Pfam" id="PF14305">
    <property type="entry name" value="ATPgrasp_TupA"/>
    <property type="match status" value="1"/>
</dbReference>